<dbReference type="GO" id="GO:0000981">
    <property type="term" value="F:DNA-binding transcription factor activity, RNA polymerase II-specific"/>
    <property type="evidence" value="ECO:0007669"/>
    <property type="project" value="TreeGrafter"/>
</dbReference>
<keyword evidence="8" id="KW-1185">Reference proteome</keyword>
<dbReference type="PANTHER" id="PTHR23235:SF165">
    <property type="entry name" value="TRANSCRIPTION FACTOR BTD"/>
    <property type="match status" value="1"/>
</dbReference>
<evidence type="ECO:0000256" key="4">
    <source>
        <dbReference type="ARBA" id="ARBA00022833"/>
    </source>
</evidence>
<dbReference type="FunFam" id="3.30.160.60:FF:000072">
    <property type="entry name" value="zinc finger protein 143 isoform X1"/>
    <property type="match status" value="1"/>
</dbReference>
<evidence type="ECO:0000256" key="6">
    <source>
        <dbReference type="SAM" id="MobiDB-lite"/>
    </source>
</evidence>
<keyword evidence="4" id="KW-0862">Zinc</keyword>
<feature type="domain" description="C2H2-type" evidence="7">
    <location>
        <begin position="2"/>
        <end position="31"/>
    </location>
</feature>
<dbReference type="Proteomes" id="UP000887578">
    <property type="component" value="Unplaced"/>
</dbReference>
<sequence>MLVCDWAQCTKRFTRSDELQRHRRTHTGEKRFQCPECSKKFMRSDHLSKHLKTHSGRQNHGNNNSNNTVAATHVRAGDVVQIQLPME</sequence>
<accession>A0A914Q9F1</accession>
<evidence type="ECO:0000256" key="3">
    <source>
        <dbReference type="ARBA" id="ARBA00022771"/>
    </source>
</evidence>
<dbReference type="SUPFAM" id="SSF57667">
    <property type="entry name" value="beta-beta-alpha zinc fingers"/>
    <property type="match status" value="1"/>
</dbReference>
<dbReference type="GO" id="GO:0008270">
    <property type="term" value="F:zinc ion binding"/>
    <property type="evidence" value="ECO:0007669"/>
    <property type="project" value="UniProtKB-KW"/>
</dbReference>
<dbReference type="Pfam" id="PF00096">
    <property type="entry name" value="zf-C2H2"/>
    <property type="match status" value="2"/>
</dbReference>
<dbReference type="GO" id="GO:0000978">
    <property type="term" value="F:RNA polymerase II cis-regulatory region sequence-specific DNA binding"/>
    <property type="evidence" value="ECO:0007669"/>
    <property type="project" value="TreeGrafter"/>
</dbReference>
<evidence type="ECO:0000313" key="8">
    <source>
        <dbReference type="Proteomes" id="UP000887578"/>
    </source>
</evidence>
<dbReference type="AlphaFoldDB" id="A0A914Q9F1"/>
<dbReference type="PROSITE" id="PS50157">
    <property type="entry name" value="ZINC_FINGER_C2H2_2"/>
    <property type="match status" value="2"/>
</dbReference>
<feature type="region of interest" description="Disordered" evidence="6">
    <location>
        <begin position="45"/>
        <end position="73"/>
    </location>
</feature>
<organism evidence="8 9">
    <name type="scientific">Panagrolaimus davidi</name>
    <dbReference type="NCBI Taxonomy" id="227884"/>
    <lineage>
        <taxon>Eukaryota</taxon>
        <taxon>Metazoa</taxon>
        <taxon>Ecdysozoa</taxon>
        <taxon>Nematoda</taxon>
        <taxon>Chromadorea</taxon>
        <taxon>Rhabditida</taxon>
        <taxon>Tylenchina</taxon>
        <taxon>Panagrolaimomorpha</taxon>
        <taxon>Panagrolaimoidea</taxon>
        <taxon>Panagrolaimidae</taxon>
        <taxon>Panagrolaimus</taxon>
    </lineage>
</organism>
<dbReference type="PROSITE" id="PS00028">
    <property type="entry name" value="ZINC_FINGER_C2H2_1"/>
    <property type="match status" value="2"/>
</dbReference>
<dbReference type="PANTHER" id="PTHR23235">
    <property type="entry name" value="KRUEPPEL-LIKE TRANSCRIPTION FACTOR"/>
    <property type="match status" value="1"/>
</dbReference>
<name>A0A914Q9F1_9BILA</name>
<dbReference type="FunFam" id="3.30.160.60:FF:000026">
    <property type="entry name" value="Transcription factor Sp3"/>
    <property type="match status" value="1"/>
</dbReference>
<evidence type="ECO:0000259" key="7">
    <source>
        <dbReference type="PROSITE" id="PS50157"/>
    </source>
</evidence>
<keyword evidence="3 5" id="KW-0863">Zinc-finger</keyword>
<dbReference type="InterPro" id="IPR036236">
    <property type="entry name" value="Znf_C2H2_sf"/>
</dbReference>
<evidence type="ECO:0000313" key="9">
    <source>
        <dbReference type="WBParaSite" id="PDA_v2.g28213.t1"/>
    </source>
</evidence>
<dbReference type="WBParaSite" id="PDA_v2.g28213.t1">
    <property type="protein sequence ID" value="PDA_v2.g28213.t1"/>
    <property type="gene ID" value="PDA_v2.g28213"/>
</dbReference>
<evidence type="ECO:0000256" key="5">
    <source>
        <dbReference type="PROSITE-ProRule" id="PRU00042"/>
    </source>
</evidence>
<proteinExistence type="predicted"/>
<feature type="domain" description="C2H2-type" evidence="7">
    <location>
        <begin position="32"/>
        <end position="59"/>
    </location>
</feature>
<dbReference type="SMART" id="SM00355">
    <property type="entry name" value="ZnF_C2H2"/>
    <property type="match status" value="2"/>
</dbReference>
<dbReference type="InterPro" id="IPR013087">
    <property type="entry name" value="Znf_C2H2_type"/>
</dbReference>
<dbReference type="Gene3D" id="3.30.160.60">
    <property type="entry name" value="Classic Zinc Finger"/>
    <property type="match status" value="2"/>
</dbReference>
<evidence type="ECO:0000256" key="1">
    <source>
        <dbReference type="ARBA" id="ARBA00022723"/>
    </source>
</evidence>
<reference evidence="9" key="1">
    <citation type="submission" date="2022-11" db="UniProtKB">
        <authorList>
            <consortium name="WormBaseParasite"/>
        </authorList>
    </citation>
    <scope>IDENTIFICATION</scope>
</reference>
<keyword evidence="2" id="KW-0677">Repeat</keyword>
<protein>
    <submittedName>
        <fullName evidence="9">C2H2-type domain-containing protein</fullName>
    </submittedName>
</protein>
<evidence type="ECO:0000256" key="2">
    <source>
        <dbReference type="ARBA" id="ARBA00022737"/>
    </source>
</evidence>
<keyword evidence="1" id="KW-0479">Metal-binding</keyword>